<evidence type="ECO:0000313" key="9">
    <source>
        <dbReference type="EMBL" id="KAF3840969.1"/>
    </source>
</evidence>
<dbReference type="InterPro" id="IPR011992">
    <property type="entry name" value="EF-hand-dom_pair"/>
</dbReference>
<dbReference type="Proteomes" id="UP000518266">
    <property type="component" value="Unassembled WGS sequence"/>
</dbReference>
<dbReference type="GO" id="GO:0005509">
    <property type="term" value="F:calcium ion binding"/>
    <property type="evidence" value="ECO:0007669"/>
    <property type="project" value="InterPro"/>
</dbReference>
<sequence length="85" mass="9751">MTMTLVEFTSLWKKINEYKQHFHRADVNKNGSLTDTELNVAIKAAEPEIDLNSGMVRLMTFRYSSFEATTMEGFISLMLRLGKTT</sequence>
<dbReference type="Gene3D" id="1.10.238.10">
    <property type="entry name" value="EF-hand"/>
    <property type="match status" value="1"/>
</dbReference>
<proteinExistence type="predicted"/>
<feature type="domain" description="EF-hand" evidence="8">
    <location>
        <begin position="13"/>
        <end position="48"/>
    </location>
</feature>
<evidence type="ECO:0000256" key="3">
    <source>
        <dbReference type="ARBA" id="ARBA00022490"/>
    </source>
</evidence>
<protein>
    <recommendedName>
        <fullName evidence="8">EF-hand domain-containing protein</fullName>
    </recommendedName>
</protein>
<gene>
    <name evidence="9" type="ORF">F7725_006831</name>
</gene>
<dbReference type="InterPro" id="IPR002048">
    <property type="entry name" value="EF_hand_dom"/>
</dbReference>
<evidence type="ECO:0000256" key="7">
    <source>
        <dbReference type="ARBA" id="ARBA00023136"/>
    </source>
</evidence>
<evidence type="ECO:0000259" key="8">
    <source>
        <dbReference type="PROSITE" id="PS50222"/>
    </source>
</evidence>
<dbReference type="PANTHER" id="PTHR46735">
    <property type="entry name" value="CALPAIN, SMALL SUBUNIT 1 A-RELATED"/>
    <property type="match status" value="1"/>
</dbReference>
<dbReference type="PROSITE" id="PS50222">
    <property type="entry name" value="EF_HAND_2"/>
    <property type="match status" value="1"/>
</dbReference>
<keyword evidence="5" id="KW-0677">Repeat</keyword>
<evidence type="ECO:0000256" key="1">
    <source>
        <dbReference type="ARBA" id="ARBA00004308"/>
    </source>
</evidence>
<keyword evidence="4" id="KW-0479">Metal-binding</keyword>
<evidence type="ECO:0000256" key="6">
    <source>
        <dbReference type="ARBA" id="ARBA00022837"/>
    </source>
</evidence>
<keyword evidence="7" id="KW-0472">Membrane</keyword>
<dbReference type="PROSITE" id="PS00018">
    <property type="entry name" value="EF_HAND_1"/>
    <property type="match status" value="1"/>
</dbReference>
<keyword evidence="6" id="KW-0106">Calcium</keyword>
<dbReference type="InterPro" id="IPR018247">
    <property type="entry name" value="EF_Hand_1_Ca_BS"/>
</dbReference>
<dbReference type="GO" id="GO:0005737">
    <property type="term" value="C:cytoplasm"/>
    <property type="evidence" value="ECO:0007669"/>
    <property type="project" value="UniProtKB-SubCell"/>
</dbReference>
<organism evidence="9 10">
    <name type="scientific">Dissostichus mawsoni</name>
    <name type="common">Antarctic cod</name>
    <dbReference type="NCBI Taxonomy" id="36200"/>
    <lineage>
        <taxon>Eukaryota</taxon>
        <taxon>Metazoa</taxon>
        <taxon>Chordata</taxon>
        <taxon>Craniata</taxon>
        <taxon>Vertebrata</taxon>
        <taxon>Euteleostomi</taxon>
        <taxon>Actinopterygii</taxon>
        <taxon>Neopterygii</taxon>
        <taxon>Teleostei</taxon>
        <taxon>Neoteleostei</taxon>
        <taxon>Acanthomorphata</taxon>
        <taxon>Eupercaria</taxon>
        <taxon>Perciformes</taxon>
        <taxon>Notothenioidei</taxon>
        <taxon>Nototheniidae</taxon>
        <taxon>Dissostichus</taxon>
    </lineage>
</organism>
<dbReference type="EMBL" id="JAAKFY010000020">
    <property type="protein sequence ID" value="KAF3840969.1"/>
    <property type="molecule type" value="Genomic_DNA"/>
</dbReference>
<dbReference type="AlphaFoldDB" id="A0A7J5XWS7"/>
<reference evidence="9 10" key="1">
    <citation type="submission" date="2020-03" db="EMBL/GenBank/DDBJ databases">
        <title>Dissostichus mawsoni Genome sequencing and assembly.</title>
        <authorList>
            <person name="Park H."/>
        </authorList>
    </citation>
    <scope>NUCLEOTIDE SEQUENCE [LARGE SCALE GENOMIC DNA]</scope>
    <source>
        <strain evidence="9">DM0001</strain>
        <tissue evidence="9">Muscle</tissue>
    </source>
</reference>
<dbReference type="OrthoDB" id="8920785at2759"/>
<accession>A0A7J5XWS7</accession>
<evidence type="ECO:0000256" key="4">
    <source>
        <dbReference type="ARBA" id="ARBA00022723"/>
    </source>
</evidence>
<evidence type="ECO:0000256" key="5">
    <source>
        <dbReference type="ARBA" id="ARBA00022737"/>
    </source>
</evidence>
<evidence type="ECO:0000313" key="10">
    <source>
        <dbReference type="Proteomes" id="UP000518266"/>
    </source>
</evidence>
<evidence type="ECO:0000256" key="2">
    <source>
        <dbReference type="ARBA" id="ARBA00004496"/>
    </source>
</evidence>
<dbReference type="PANTHER" id="PTHR46735:SF3">
    <property type="entry name" value="CALPAIN SMALL SUBUNIT 1-RELATED"/>
    <property type="match status" value="1"/>
</dbReference>
<comment type="subcellular location">
    <subcellularLocation>
        <location evidence="2">Cytoplasm</location>
    </subcellularLocation>
    <subcellularLocation>
        <location evidence="1">Endomembrane system</location>
    </subcellularLocation>
</comment>
<dbReference type="GO" id="GO:0012505">
    <property type="term" value="C:endomembrane system"/>
    <property type="evidence" value="ECO:0007669"/>
    <property type="project" value="UniProtKB-SubCell"/>
</dbReference>
<keyword evidence="10" id="KW-1185">Reference proteome</keyword>
<dbReference type="SUPFAM" id="SSF47473">
    <property type="entry name" value="EF-hand"/>
    <property type="match status" value="1"/>
</dbReference>
<comment type="caution">
    <text evidence="9">The sequence shown here is derived from an EMBL/GenBank/DDBJ whole genome shotgun (WGS) entry which is preliminary data.</text>
</comment>
<name>A0A7J5XWS7_DISMA</name>
<feature type="non-terminal residue" evidence="9">
    <location>
        <position position="1"/>
    </location>
</feature>
<keyword evidence="3" id="KW-0963">Cytoplasm</keyword>